<reference evidence="2 3" key="1">
    <citation type="submission" date="2018-10" db="EMBL/GenBank/DDBJ databases">
        <title>A high-quality apple genome assembly.</title>
        <authorList>
            <person name="Hu J."/>
        </authorList>
    </citation>
    <scope>NUCLEOTIDE SEQUENCE [LARGE SCALE GENOMIC DNA]</scope>
    <source>
        <strain evidence="3">cv. HFTH1</strain>
        <tissue evidence="2">Young leaf</tissue>
    </source>
</reference>
<proteinExistence type="predicted"/>
<gene>
    <name evidence="2" type="ORF">DVH24_039665</name>
</gene>
<keyword evidence="1" id="KW-0472">Membrane</keyword>
<dbReference type="AlphaFoldDB" id="A0A498I690"/>
<dbReference type="Proteomes" id="UP000290289">
    <property type="component" value="Chromosome 14"/>
</dbReference>
<comment type="caution">
    <text evidence="2">The sequence shown here is derived from an EMBL/GenBank/DDBJ whole genome shotgun (WGS) entry which is preliminary data.</text>
</comment>
<keyword evidence="1" id="KW-1133">Transmembrane helix</keyword>
<dbReference type="EMBL" id="RDQH01000340">
    <property type="protein sequence ID" value="RXH77694.1"/>
    <property type="molecule type" value="Genomic_DNA"/>
</dbReference>
<keyword evidence="3" id="KW-1185">Reference proteome</keyword>
<evidence type="ECO:0000313" key="3">
    <source>
        <dbReference type="Proteomes" id="UP000290289"/>
    </source>
</evidence>
<feature type="transmembrane region" description="Helical" evidence="1">
    <location>
        <begin position="41"/>
        <end position="69"/>
    </location>
</feature>
<name>A0A498I690_MALDO</name>
<accession>A0A498I690</accession>
<keyword evidence="1" id="KW-0812">Transmembrane</keyword>
<organism evidence="2 3">
    <name type="scientific">Malus domestica</name>
    <name type="common">Apple</name>
    <name type="synonym">Pyrus malus</name>
    <dbReference type="NCBI Taxonomy" id="3750"/>
    <lineage>
        <taxon>Eukaryota</taxon>
        <taxon>Viridiplantae</taxon>
        <taxon>Streptophyta</taxon>
        <taxon>Embryophyta</taxon>
        <taxon>Tracheophyta</taxon>
        <taxon>Spermatophyta</taxon>
        <taxon>Magnoliopsida</taxon>
        <taxon>eudicotyledons</taxon>
        <taxon>Gunneridae</taxon>
        <taxon>Pentapetalae</taxon>
        <taxon>rosids</taxon>
        <taxon>fabids</taxon>
        <taxon>Rosales</taxon>
        <taxon>Rosaceae</taxon>
        <taxon>Amygdaloideae</taxon>
        <taxon>Maleae</taxon>
        <taxon>Malus</taxon>
    </lineage>
</organism>
<evidence type="ECO:0000256" key="1">
    <source>
        <dbReference type="SAM" id="Phobius"/>
    </source>
</evidence>
<evidence type="ECO:0000313" key="2">
    <source>
        <dbReference type="EMBL" id="RXH77694.1"/>
    </source>
</evidence>
<protein>
    <submittedName>
        <fullName evidence="2">Uncharacterized protein</fullName>
    </submittedName>
</protein>
<sequence length="114" mass="12916">MFHASIVPRQMATQVLKGSNLVRFASRSLSRFSSLPQSKRALFQVLGIQFEASMLFFATFHGASTLFIWGVSHYTRRDMEVAEHRADITCRGDLSSYWASNLDHITSSNKEKTV</sequence>